<organism evidence="2 3">
    <name type="scientific">Caenorhabditis japonica</name>
    <dbReference type="NCBI Taxonomy" id="281687"/>
    <lineage>
        <taxon>Eukaryota</taxon>
        <taxon>Metazoa</taxon>
        <taxon>Ecdysozoa</taxon>
        <taxon>Nematoda</taxon>
        <taxon>Chromadorea</taxon>
        <taxon>Rhabditida</taxon>
        <taxon>Rhabditina</taxon>
        <taxon>Rhabditomorpha</taxon>
        <taxon>Rhabditoidea</taxon>
        <taxon>Rhabditidae</taxon>
        <taxon>Peloderinae</taxon>
        <taxon>Caenorhabditis</taxon>
    </lineage>
</organism>
<proteinExistence type="predicted"/>
<evidence type="ECO:0000313" key="3">
    <source>
        <dbReference type="Proteomes" id="UP000005237"/>
    </source>
</evidence>
<dbReference type="SMART" id="SM00355">
    <property type="entry name" value="ZnF_C2H2"/>
    <property type="match status" value="2"/>
</dbReference>
<evidence type="ECO:0000313" key="2">
    <source>
        <dbReference type="EnsemblMetazoa" id="CJA22301.1"/>
    </source>
</evidence>
<dbReference type="AlphaFoldDB" id="A0A8R1E7P5"/>
<dbReference type="EnsemblMetazoa" id="CJA22301.1">
    <property type="protein sequence ID" value="CJA22301.1"/>
    <property type="gene ID" value="WBGene00177873"/>
</dbReference>
<reference evidence="3" key="1">
    <citation type="submission" date="2010-08" db="EMBL/GenBank/DDBJ databases">
        <authorList>
            <consortium name="Caenorhabditis japonica Sequencing Consortium"/>
            <person name="Wilson R.K."/>
        </authorList>
    </citation>
    <scope>NUCLEOTIDE SEQUENCE [LARGE SCALE GENOMIC DNA]</scope>
    <source>
        <strain evidence="3">DF5081</strain>
    </source>
</reference>
<name>A0A8R1E7P5_CAEJA</name>
<dbReference type="PROSITE" id="PS00028">
    <property type="entry name" value="ZINC_FINGER_C2H2_1"/>
    <property type="match status" value="1"/>
</dbReference>
<keyword evidence="3" id="KW-1185">Reference proteome</keyword>
<feature type="domain" description="C2H2-type" evidence="1">
    <location>
        <begin position="58"/>
        <end position="79"/>
    </location>
</feature>
<reference evidence="2" key="2">
    <citation type="submission" date="2022-06" db="UniProtKB">
        <authorList>
            <consortium name="EnsemblMetazoa"/>
        </authorList>
    </citation>
    <scope>IDENTIFICATION</scope>
    <source>
        <strain evidence="2">DF5081</strain>
    </source>
</reference>
<evidence type="ECO:0000259" key="1">
    <source>
        <dbReference type="PROSITE" id="PS00028"/>
    </source>
</evidence>
<dbReference type="InterPro" id="IPR013087">
    <property type="entry name" value="Znf_C2H2_type"/>
</dbReference>
<sequence>MSDVICCNLCSYTSDKIYNVLRHLKGRHKATNDSIEQFKEQVSSSRAMEKYDAGVWKCDRCGRTVPTKHGLETHIATKHKKIVDPAAISLLESPTLVSPPPKVCGRPPLI</sequence>
<dbReference type="Proteomes" id="UP000005237">
    <property type="component" value="Unassembled WGS sequence"/>
</dbReference>
<dbReference type="Gene3D" id="3.30.160.60">
    <property type="entry name" value="Classic Zinc Finger"/>
    <property type="match status" value="1"/>
</dbReference>
<accession>A0A8R1E7P5</accession>
<protein>
    <submittedName>
        <fullName evidence="2">C2H2-type domain-containing protein</fullName>
    </submittedName>
</protein>